<feature type="compositionally biased region" description="Basic and acidic residues" evidence="1">
    <location>
        <begin position="26"/>
        <end position="45"/>
    </location>
</feature>
<dbReference type="EMBL" id="KI393888">
    <property type="protein sequence ID" value="ERN06662.1"/>
    <property type="molecule type" value="Genomic_DNA"/>
</dbReference>
<sequence length="166" mass="18417">MEKNGLPCKHKKKSTEKPPSNFASKVSEKDVSSSGHRDEVNNRYKCSREHQRRLLFIEEVENGNRVATKEDGAMGTVVAKEASVEQLSHGGGGGGDQRVEAPFEGKENTEVSIHEHSSVENMHNLMDESINGEGPCWFPSEITNLRSPSLDDCINGYTWMNPNDLC</sequence>
<reference evidence="3" key="1">
    <citation type="journal article" date="2013" name="Science">
        <title>The Amborella genome and the evolution of flowering plants.</title>
        <authorList>
            <consortium name="Amborella Genome Project"/>
        </authorList>
    </citation>
    <scope>NUCLEOTIDE SEQUENCE [LARGE SCALE GENOMIC DNA]</scope>
</reference>
<proteinExistence type="predicted"/>
<evidence type="ECO:0000313" key="3">
    <source>
        <dbReference type="Proteomes" id="UP000017836"/>
    </source>
</evidence>
<dbReference type="AlphaFoldDB" id="W1P9V5"/>
<organism evidence="2 3">
    <name type="scientific">Amborella trichopoda</name>
    <dbReference type="NCBI Taxonomy" id="13333"/>
    <lineage>
        <taxon>Eukaryota</taxon>
        <taxon>Viridiplantae</taxon>
        <taxon>Streptophyta</taxon>
        <taxon>Embryophyta</taxon>
        <taxon>Tracheophyta</taxon>
        <taxon>Spermatophyta</taxon>
        <taxon>Magnoliopsida</taxon>
        <taxon>Amborellales</taxon>
        <taxon>Amborellaceae</taxon>
        <taxon>Amborella</taxon>
    </lineage>
</organism>
<protein>
    <submittedName>
        <fullName evidence="2">Uncharacterized protein</fullName>
    </submittedName>
</protein>
<dbReference type="Proteomes" id="UP000017836">
    <property type="component" value="Unassembled WGS sequence"/>
</dbReference>
<dbReference type="Gramene" id="ERN06662">
    <property type="protein sequence ID" value="ERN06662"/>
    <property type="gene ID" value="AMTR_s00058p00190530"/>
</dbReference>
<keyword evidence="3" id="KW-1185">Reference proteome</keyword>
<name>W1P9V5_AMBTC</name>
<gene>
    <name evidence="2" type="ORF">AMTR_s00058p00190530</name>
</gene>
<feature type="region of interest" description="Disordered" evidence="1">
    <location>
        <begin position="1"/>
        <end position="45"/>
    </location>
</feature>
<accession>W1P9V5</accession>
<evidence type="ECO:0000256" key="1">
    <source>
        <dbReference type="SAM" id="MobiDB-lite"/>
    </source>
</evidence>
<evidence type="ECO:0000313" key="2">
    <source>
        <dbReference type="EMBL" id="ERN06662.1"/>
    </source>
</evidence>
<dbReference type="HOGENOM" id="CLU_1604955_0_0_1"/>